<name>A0A371ENT1_MUCPR</name>
<protein>
    <submittedName>
        <fullName evidence="1">Uncharacterized protein</fullName>
    </submittedName>
</protein>
<dbReference type="Proteomes" id="UP000257109">
    <property type="component" value="Unassembled WGS sequence"/>
</dbReference>
<sequence length="74" mass="8471">MTLIQIFVKGKGLWGHVDGNTLAPNKDQDNVSYNKWGLRSDFESMQSNLMHRDLLPSLDACLNHLLREEQCLLT</sequence>
<dbReference type="EMBL" id="QJKJ01012879">
    <property type="protein sequence ID" value="RDX67705.1"/>
    <property type="molecule type" value="Genomic_DNA"/>
</dbReference>
<reference evidence="1" key="1">
    <citation type="submission" date="2018-05" db="EMBL/GenBank/DDBJ databases">
        <title>Draft genome of Mucuna pruriens seed.</title>
        <authorList>
            <person name="Nnadi N.E."/>
            <person name="Vos R."/>
            <person name="Hasami M.H."/>
            <person name="Devisetty U.K."/>
            <person name="Aguiy J.C."/>
        </authorList>
    </citation>
    <scope>NUCLEOTIDE SEQUENCE [LARGE SCALE GENOMIC DNA]</scope>
    <source>
        <strain evidence="1">JCA_2017</strain>
    </source>
</reference>
<dbReference type="AlphaFoldDB" id="A0A371ENT1"/>
<dbReference type="OrthoDB" id="1706811at2759"/>
<evidence type="ECO:0000313" key="2">
    <source>
        <dbReference type="Proteomes" id="UP000257109"/>
    </source>
</evidence>
<comment type="caution">
    <text evidence="1">The sequence shown here is derived from an EMBL/GenBank/DDBJ whole genome shotgun (WGS) entry which is preliminary data.</text>
</comment>
<organism evidence="1 2">
    <name type="scientific">Mucuna pruriens</name>
    <name type="common">Velvet bean</name>
    <name type="synonym">Dolichos pruriens</name>
    <dbReference type="NCBI Taxonomy" id="157652"/>
    <lineage>
        <taxon>Eukaryota</taxon>
        <taxon>Viridiplantae</taxon>
        <taxon>Streptophyta</taxon>
        <taxon>Embryophyta</taxon>
        <taxon>Tracheophyta</taxon>
        <taxon>Spermatophyta</taxon>
        <taxon>Magnoliopsida</taxon>
        <taxon>eudicotyledons</taxon>
        <taxon>Gunneridae</taxon>
        <taxon>Pentapetalae</taxon>
        <taxon>rosids</taxon>
        <taxon>fabids</taxon>
        <taxon>Fabales</taxon>
        <taxon>Fabaceae</taxon>
        <taxon>Papilionoideae</taxon>
        <taxon>50 kb inversion clade</taxon>
        <taxon>NPAAA clade</taxon>
        <taxon>indigoferoid/millettioid clade</taxon>
        <taxon>Phaseoleae</taxon>
        <taxon>Mucuna</taxon>
    </lineage>
</organism>
<feature type="non-terminal residue" evidence="1">
    <location>
        <position position="1"/>
    </location>
</feature>
<evidence type="ECO:0000313" key="1">
    <source>
        <dbReference type="EMBL" id="RDX67705.1"/>
    </source>
</evidence>
<proteinExistence type="predicted"/>
<keyword evidence="2" id="KW-1185">Reference proteome</keyword>
<accession>A0A371ENT1</accession>
<gene>
    <name evidence="1" type="ORF">CR513_53377</name>
</gene>